<keyword evidence="6 13" id="KW-1133">Transmembrane helix</keyword>
<accession>A0A3S3Q720</accession>
<proteinExistence type="inferred from homology"/>
<dbReference type="STRING" id="337451.A0A3S3Q720"/>
<dbReference type="GO" id="GO:0006629">
    <property type="term" value="P:lipid metabolic process"/>
    <property type="evidence" value="ECO:0007669"/>
    <property type="project" value="UniProtKB-ARBA"/>
</dbReference>
<dbReference type="Pfam" id="PF00067">
    <property type="entry name" value="p450"/>
    <property type="match status" value="1"/>
</dbReference>
<keyword evidence="7 12" id="KW-0560">Oxidoreductase</keyword>
<keyword evidence="10 13" id="KW-0472">Membrane</keyword>
<feature type="binding site" description="axial binding residue" evidence="11">
    <location>
        <position position="452"/>
    </location>
    <ligand>
        <name>heme</name>
        <dbReference type="ChEBI" id="CHEBI:30413"/>
    </ligand>
    <ligandPart>
        <name>Fe</name>
        <dbReference type="ChEBI" id="CHEBI:18248"/>
    </ligandPart>
</feature>
<evidence type="ECO:0000256" key="1">
    <source>
        <dbReference type="ARBA" id="ARBA00004167"/>
    </source>
</evidence>
<evidence type="ECO:0000256" key="4">
    <source>
        <dbReference type="ARBA" id="ARBA00022692"/>
    </source>
</evidence>
<keyword evidence="5 11" id="KW-0479">Metal-binding</keyword>
<evidence type="ECO:0000313" key="14">
    <source>
        <dbReference type="EMBL" id="RWR79887.1"/>
    </source>
</evidence>
<dbReference type="Proteomes" id="UP000283530">
    <property type="component" value="Unassembled WGS sequence"/>
</dbReference>
<name>A0A3S3Q720_9MAGN</name>
<dbReference type="GO" id="GO:0016020">
    <property type="term" value="C:membrane"/>
    <property type="evidence" value="ECO:0007669"/>
    <property type="project" value="UniProtKB-SubCell"/>
</dbReference>
<evidence type="ECO:0000256" key="3">
    <source>
        <dbReference type="ARBA" id="ARBA00022617"/>
    </source>
</evidence>
<comment type="subcellular location">
    <subcellularLocation>
        <location evidence="1">Membrane</location>
        <topology evidence="1">Single-pass membrane protein</topology>
    </subcellularLocation>
</comment>
<evidence type="ECO:0000256" key="12">
    <source>
        <dbReference type="RuleBase" id="RU000461"/>
    </source>
</evidence>
<sequence>MEIEMLSLQTLFLVLSILSISLFFVFSNKTPSKKPNGSVFVTYPIIGNLPVYLKNRYRWLEWLTEVLGEQPTNTITFRRPGNVRGVITASPANVEHILKTNFPNYPKGERFITTLEDFLGQGIFNSDGELWKVQRKTASFEFNTKSLRNFVVESVRDELLNRLFPILTRASKTNETLDLQDILERFAFDNVCKVAFNEDPMCLAAPVTASGQLSPDFAHAFETATSLSSGRFRYAIPYLWKIKKLLNIGSEKKLKEAIFIVHNFAMKIIQDRKKAGPAADTDLLSRFMASTDSSDEILRDIVVSFILAGRDTTSSTLAWFFWLLSSRPDVEKNIREEVKKIRAQFQNNDQTFSFEELREMHYLHAAISEALRLYPPVSVDTKACLKDDVLPDGTFVGKGWFVTYIAYAMGRMETIWGKDCEEFKPERWLDNGVFRTENPYRFPVFHAGPRMCLGREMAYIQMKSIVACVVERFEIDVLGKDTRPKHMLSLTLRMKSGLPVYVREKDVDITE</sequence>
<evidence type="ECO:0000256" key="7">
    <source>
        <dbReference type="ARBA" id="ARBA00023002"/>
    </source>
</evidence>
<keyword evidence="15" id="KW-1185">Reference proteome</keyword>
<dbReference type="SUPFAM" id="SSF48264">
    <property type="entry name" value="Cytochrome P450"/>
    <property type="match status" value="1"/>
</dbReference>
<reference evidence="14 15" key="1">
    <citation type="journal article" date="2019" name="Nat. Plants">
        <title>Stout camphor tree genome fills gaps in understanding of flowering plant genome evolution.</title>
        <authorList>
            <person name="Chaw S.M."/>
            <person name="Liu Y.C."/>
            <person name="Wu Y.W."/>
            <person name="Wang H.Y."/>
            <person name="Lin C.I."/>
            <person name="Wu C.S."/>
            <person name="Ke H.M."/>
            <person name="Chang L.Y."/>
            <person name="Hsu C.Y."/>
            <person name="Yang H.T."/>
            <person name="Sudianto E."/>
            <person name="Hsu M.H."/>
            <person name="Wu K.P."/>
            <person name="Wang L.N."/>
            <person name="Leebens-Mack J.H."/>
            <person name="Tsai I.J."/>
        </authorList>
    </citation>
    <scope>NUCLEOTIDE SEQUENCE [LARGE SCALE GENOMIC DNA]</scope>
    <source>
        <strain evidence="15">cv. Chaw 1501</strain>
        <tissue evidence="14">Young leaves</tissue>
    </source>
</reference>
<dbReference type="GO" id="GO:0020037">
    <property type="term" value="F:heme binding"/>
    <property type="evidence" value="ECO:0007669"/>
    <property type="project" value="InterPro"/>
</dbReference>
<dbReference type="OrthoDB" id="1470350at2759"/>
<gene>
    <name evidence="14" type="ORF">CKAN_00848900</name>
</gene>
<comment type="caution">
    <text evidence="14">The sequence shown here is derived from an EMBL/GenBank/DDBJ whole genome shotgun (WGS) entry which is preliminary data.</text>
</comment>
<dbReference type="Gene3D" id="1.10.630.10">
    <property type="entry name" value="Cytochrome P450"/>
    <property type="match status" value="1"/>
</dbReference>
<dbReference type="GO" id="GO:0004497">
    <property type="term" value="F:monooxygenase activity"/>
    <property type="evidence" value="ECO:0007669"/>
    <property type="project" value="UniProtKB-KW"/>
</dbReference>
<dbReference type="EMBL" id="QPKB01000003">
    <property type="protein sequence ID" value="RWR79887.1"/>
    <property type="molecule type" value="Genomic_DNA"/>
</dbReference>
<feature type="transmembrane region" description="Helical" evidence="13">
    <location>
        <begin position="6"/>
        <end position="26"/>
    </location>
</feature>
<evidence type="ECO:0000256" key="5">
    <source>
        <dbReference type="ARBA" id="ARBA00022723"/>
    </source>
</evidence>
<evidence type="ECO:0000256" key="8">
    <source>
        <dbReference type="ARBA" id="ARBA00023004"/>
    </source>
</evidence>
<keyword evidence="8 11" id="KW-0408">Iron</keyword>
<keyword evidence="3 11" id="KW-0349">Heme</keyword>
<dbReference type="PRINTS" id="PR00385">
    <property type="entry name" value="P450"/>
</dbReference>
<comment type="cofactor">
    <cofactor evidence="11">
        <name>heme</name>
        <dbReference type="ChEBI" id="CHEBI:30413"/>
    </cofactor>
</comment>
<dbReference type="FunFam" id="1.10.630.10:FF:000044">
    <property type="entry name" value="Cytochrome P450"/>
    <property type="match status" value="1"/>
</dbReference>
<keyword evidence="4 13" id="KW-0812">Transmembrane</keyword>
<dbReference type="GO" id="GO:0005506">
    <property type="term" value="F:iron ion binding"/>
    <property type="evidence" value="ECO:0007669"/>
    <property type="project" value="InterPro"/>
</dbReference>
<keyword evidence="9 12" id="KW-0503">Monooxygenase</keyword>
<dbReference type="CDD" id="cd11064">
    <property type="entry name" value="CYP86A"/>
    <property type="match status" value="1"/>
</dbReference>
<evidence type="ECO:0000256" key="2">
    <source>
        <dbReference type="ARBA" id="ARBA00010617"/>
    </source>
</evidence>
<dbReference type="InterPro" id="IPR036396">
    <property type="entry name" value="Cyt_P450_sf"/>
</dbReference>
<organism evidence="14 15">
    <name type="scientific">Cinnamomum micranthum f. kanehirae</name>
    <dbReference type="NCBI Taxonomy" id="337451"/>
    <lineage>
        <taxon>Eukaryota</taxon>
        <taxon>Viridiplantae</taxon>
        <taxon>Streptophyta</taxon>
        <taxon>Embryophyta</taxon>
        <taxon>Tracheophyta</taxon>
        <taxon>Spermatophyta</taxon>
        <taxon>Magnoliopsida</taxon>
        <taxon>Magnoliidae</taxon>
        <taxon>Laurales</taxon>
        <taxon>Lauraceae</taxon>
        <taxon>Cinnamomum</taxon>
    </lineage>
</organism>
<comment type="similarity">
    <text evidence="2 12">Belongs to the cytochrome P450 family.</text>
</comment>
<dbReference type="PANTHER" id="PTHR24296">
    <property type="entry name" value="CYTOCHROME P450"/>
    <property type="match status" value="1"/>
</dbReference>
<dbReference type="InterPro" id="IPR002401">
    <property type="entry name" value="Cyt_P450_E_grp-I"/>
</dbReference>
<evidence type="ECO:0000256" key="13">
    <source>
        <dbReference type="SAM" id="Phobius"/>
    </source>
</evidence>
<evidence type="ECO:0000256" key="9">
    <source>
        <dbReference type="ARBA" id="ARBA00023033"/>
    </source>
</evidence>
<dbReference type="AlphaFoldDB" id="A0A3S3Q720"/>
<evidence type="ECO:0000313" key="15">
    <source>
        <dbReference type="Proteomes" id="UP000283530"/>
    </source>
</evidence>
<evidence type="ECO:0000256" key="11">
    <source>
        <dbReference type="PIRSR" id="PIRSR602401-1"/>
    </source>
</evidence>
<evidence type="ECO:0000256" key="10">
    <source>
        <dbReference type="ARBA" id="ARBA00023136"/>
    </source>
</evidence>
<dbReference type="GO" id="GO:0016705">
    <property type="term" value="F:oxidoreductase activity, acting on paired donors, with incorporation or reduction of molecular oxygen"/>
    <property type="evidence" value="ECO:0007669"/>
    <property type="project" value="InterPro"/>
</dbReference>
<dbReference type="PROSITE" id="PS00086">
    <property type="entry name" value="CYTOCHROME_P450"/>
    <property type="match status" value="1"/>
</dbReference>
<protein>
    <submittedName>
        <fullName evidence="14">Cytochrome P450 94A1</fullName>
    </submittedName>
</protein>
<dbReference type="PRINTS" id="PR00463">
    <property type="entry name" value="EP450I"/>
</dbReference>
<evidence type="ECO:0000256" key="6">
    <source>
        <dbReference type="ARBA" id="ARBA00022989"/>
    </source>
</evidence>
<dbReference type="InterPro" id="IPR017972">
    <property type="entry name" value="Cyt_P450_CS"/>
</dbReference>
<dbReference type="InterPro" id="IPR001128">
    <property type="entry name" value="Cyt_P450"/>
</dbReference>